<gene>
    <name evidence="1" type="ORF">SAMN05443550_11929</name>
</gene>
<proteinExistence type="predicted"/>
<protein>
    <submittedName>
        <fullName evidence="1">Uncharacterized protein</fullName>
    </submittedName>
</protein>
<dbReference type="AlphaFoldDB" id="A0A1H4HK04"/>
<reference evidence="1 2" key="1">
    <citation type="submission" date="2016-10" db="EMBL/GenBank/DDBJ databases">
        <authorList>
            <person name="de Groot N.N."/>
        </authorList>
    </citation>
    <scope>NUCLEOTIDE SEQUENCE [LARGE SCALE GENOMIC DNA]</scope>
    <source>
        <strain evidence="1 2">DSM 19033</strain>
    </source>
</reference>
<name>A0A1H4HK04_9SPHI</name>
<dbReference type="EMBL" id="FNRA01000019">
    <property type="protein sequence ID" value="SEB21368.1"/>
    <property type="molecule type" value="Genomic_DNA"/>
</dbReference>
<sequence>MTSPGKYHYYTLPLEKGAVRLTLDTLNKHSDFRFPERPYLVIRKRTISFQNEVLILGIRLGEEKEERVYIRVLQEELRVSCSVDTDHTYLSRYAYFALYSFTWSGGGYNFGKYYWPDFFDPKTGKSKYLTVIIDRAGTDIKRKPKYAFFYKPGDKLIYPFRRKKAITTATPTLEKDNVNQFNLYAIGYCLADTQLSSARSAHFPLIVRYRGIWEKNHREIKGFNQFVITPNQAIANYYTPMQEKINMLCRKMQTLAPIKIPEYRSTDKEKQAVKRENLRTLKLVYALWQKAVPLLQTQPFTHYLFTHGLRNVKGKPRKQDMKACTFSSESPQLCFLLVGKGDYYELELRFKAESKFYVPNESNPTFFIHSKIAPYRFYLMDSITDYHVLCFFERHNFKLSVLKCHYQGHFKTFIDRLAEAYELTTKGIDSHEKEEDQ</sequence>
<keyword evidence="2" id="KW-1185">Reference proteome</keyword>
<evidence type="ECO:0000313" key="2">
    <source>
        <dbReference type="Proteomes" id="UP000198850"/>
    </source>
</evidence>
<dbReference type="STRING" id="425514.SAMN05443550_11929"/>
<dbReference type="Proteomes" id="UP000198850">
    <property type="component" value="Unassembled WGS sequence"/>
</dbReference>
<organism evidence="1 2">
    <name type="scientific">Pedobacter hartonius</name>
    <dbReference type="NCBI Taxonomy" id="425514"/>
    <lineage>
        <taxon>Bacteria</taxon>
        <taxon>Pseudomonadati</taxon>
        <taxon>Bacteroidota</taxon>
        <taxon>Sphingobacteriia</taxon>
        <taxon>Sphingobacteriales</taxon>
        <taxon>Sphingobacteriaceae</taxon>
        <taxon>Pedobacter</taxon>
    </lineage>
</organism>
<accession>A0A1H4HK04</accession>
<evidence type="ECO:0000313" key="1">
    <source>
        <dbReference type="EMBL" id="SEB21368.1"/>
    </source>
</evidence>